<proteinExistence type="predicted"/>
<evidence type="ECO:0000256" key="1">
    <source>
        <dbReference type="SAM" id="Coils"/>
    </source>
</evidence>
<organism evidence="2 3">
    <name type="scientific">Candidatus Methylacidiphilum fumarolicum</name>
    <dbReference type="NCBI Taxonomy" id="591154"/>
    <lineage>
        <taxon>Bacteria</taxon>
        <taxon>Pseudomonadati</taxon>
        <taxon>Verrucomicrobiota</taxon>
        <taxon>Methylacidiphilae</taxon>
        <taxon>Methylacidiphilales</taxon>
        <taxon>Methylacidiphilaceae</taxon>
        <taxon>Methylacidiphilum (ex Ratnadevi et al. 2023)</taxon>
    </lineage>
</organism>
<dbReference type="Proteomes" id="UP001161497">
    <property type="component" value="Chromosome"/>
</dbReference>
<feature type="coiled-coil region" evidence="1">
    <location>
        <begin position="48"/>
        <end position="75"/>
    </location>
</feature>
<protein>
    <submittedName>
        <fullName evidence="2">Uncharacterized protein</fullName>
    </submittedName>
</protein>
<evidence type="ECO:0000313" key="2">
    <source>
        <dbReference type="EMBL" id="CAI9084583.1"/>
    </source>
</evidence>
<keyword evidence="3" id="KW-1185">Reference proteome</keyword>
<gene>
    <name evidence="2" type="ORF">MFUM_0179</name>
</gene>
<name>A0ABM9IAA9_9BACT</name>
<dbReference type="EMBL" id="OX458932">
    <property type="protein sequence ID" value="CAI9084583.1"/>
    <property type="molecule type" value="Genomic_DNA"/>
</dbReference>
<accession>A0ABM9IAA9</accession>
<keyword evidence="1" id="KW-0175">Coiled coil</keyword>
<reference evidence="2" key="1">
    <citation type="submission" date="2023-03" db="EMBL/GenBank/DDBJ databases">
        <authorList>
            <person name="Cremers G."/>
            <person name="Picone N."/>
        </authorList>
    </citation>
    <scope>NUCLEOTIDE SEQUENCE</scope>
    <source>
        <strain evidence="2">Sample_alias</strain>
    </source>
</reference>
<sequence>MLRDRLNQLKIILQRVFRRVQGSDLVLAGRLVDYELRAMRLHSRAQRAEEILSRAKEIEQEILGLNQKIRQLFQSVSRLSIYQIFWTSGVF</sequence>
<evidence type="ECO:0000313" key="3">
    <source>
        <dbReference type="Proteomes" id="UP001161497"/>
    </source>
</evidence>